<proteinExistence type="predicted"/>
<comment type="caution">
    <text evidence="1">The sequence shown here is derived from an EMBL/GenBank/DDBJ whole genome shotgun (WGS) entry which is preliminary data.</text>
</comment>
<gene>
    <name evidence="1" type="ORF">LCGC14_1994920</name>
</gene>
<organism evidence="1">
    <name type="scientific">marine sediment metagenome</name>
    <dbReference type="NCBI Taxonomy" id="412755"/>
    <lineage>
        <taxon>unclassified sequences</taxon>
        <taxon>metagenomes</taxon>
        <taxon>ecological metagenomes</taxon>
    </lineage>
</organism>
<protein>
    <submittedName>
        <fullName evidence="1">Uncharacterized protein</fullName>
    </submittedName>
</protein>
<dbReference type="EMBL" id="LAZR01022567">
    <property type="protein sequence ID" value="KKL81424.1"/>
    <property type="molecule type" value="Genomic_DNA"/>
</dbReference>
<name>A0A0F9F4S8_9ZZZZ</name>
<reference evidence="1" key="1">
    <citation type="journal article" date="2015" name="Nature">
        <title>Complex archaea that bridge the gap between prokaryotes and eukaryotes.</title>
        <authorList>
            <person name="Spang A."/>
            <person name="Saw J.H."/>
            <person name="Jorgensen S.L."/>
            <person name="Zaremba-Niedzwiedzka K."/>
            <person name="Martijn J."/>
            <person name="Lind A.E."/>
            <person name="van Eijk R."/>
            <person name="Schleper C."/>
            <person name="Guy L."/>
            <person name="Ettema T.J."/>
        </authorList>
    </citation>
    <scope>NUCLEOTIDE SEQUENCE</scope>
</reference>
<accession>A0A0F9F4S8</accession>
<sequence length="96" mass="10778">MEDSAGYNIETRSFDRIECSDLPTLPIPEGIEGWPIWALDYAGNCLVGDGADEIQPLSEIVAYYEGAAIRERGFYLICKNYEDASETLEKETEYEG</sequence>
<dbReference type="AlphaFoldDB" id="A0A0F9F4S8"/>
<evidence type="ECO:0000313" key="1">
    <source>
        <dbReference type="EMBL" id="KKL81424.1"/>
    </source>
</evidence>